<evidence type="ECO:0000256" key="1">
    <source>
        <dbReference type="SAM" id="MobiDB-lite"/>
    </source>
</evidence>
<organism evidence="2 3">
    <name type="scientific">Ilex paraguariensis</name>
    <name type="common">yerba mate</name>
    <dbReference type="NCBI Taxonomy" id="185542"/>
    <lineage>
        <taxon>Eukaryota</taxon>
        <taxon>Viridiplantae</taxon>
        <taxon>Streptophyta</taxon>
        <taxon>Embryophyta</taxon>
        <taxon>Tracheophyta</taxon>
        <taxon>Spermatophyta</taxon>
        <taxon>Magnoliopsida</taxon>
        <taxon>eudicotyledons</taxon>
        <taxon>Gunneridae</taxon>
        <taxon>Pentapetalae</taxon>
        <taxon>asterids</taxon>
        <taxon>campanulids</taxon>
        <taxon>Aquifoliales</taxon>
        <taxon>Aquifoliaceae</taxon>
        <taxon>Ilex</taxon>
    </lineage>
</organism>
<protein>
    <submittedName>
        <fullName evidence="2">Uncharacterized protein</fullName>
    </submittedName>
</protein>
<keyword evidence="3" id="KW-1185">Reference proteome</keyword>
<proteinExistence type="predicted"/>
<feature type="region of interest" description="Disordered" evidence="1">
    <location>
        <begin position="59"/>
        <end position="89"/>
    </location>
</feature>
<reference evidence="2 3" key="1">
    <citation type="submission" date="2024-02" db="EMBL/GenBank/DDBJ databases">
        <authorList>
            <person name="Vignale AGUSTIN F."/>
            <person name="Sosa J E."/>
            <person name="Modenutti C."/>
        </authorList>
    </citation>
    <scope>NUCLEOTIDE SEQUENCE [LARGE SCALE GENOMIC DNA]</scope>
</reference>
<dbReference type="Proteomes" id="UP001642360">
    <property type="component" value="Unassembled WGS sequence"/>
</dbReference>
<gene>
    <name evidence="2" type="ORF">ILEXP_LOCUS6926</name>
</gene>
<accession>A0ABC8R622</accession>
<dbReference type="AlphaFoldDB" id="A0ABC8R622"/>
<comment type="caution">
    <text evidence="2">The sequence shown here is derived from an EMBL/GenBank/DDBJ whole genome shotgun (WGS) entry which is preliminary data.</text>
</comment>
<dbReference type="EMBL" id="CAUOFW020000970">
    <property type="protein sequence ID" value="CAK9139532.1"/>
    <property type="molecule type" value="Genomic_DNA"/>
</dbReference>
<sequence length="89" mass="9831">MRAHLVTFMDPLSQDDNGSLKGLISAFVFNPQLDGPMNGGRFITRGACNKIFSNQKACSTAKTSPVKEPSRHLDEHQWRASGASVHDFR</sequence>
<name>A0ABC8R622_9AQUA</name>
<feature type="compositionally biased region" description="Basic and acidic residues" evidence="1">
    <location>
        <begin position="68"/>
        <end position="78"/>
    </location>
</feature>
<evidence type="ECO:0000313" key="2">
    <source>
        <dbReference type="EMBL" id="CAK9139532.1"/>
    </source>
</evidence>
<evidence type="ECO:0000313" key="3">
    <source>
        <dbReference type="Proteomes" id="UP001642360"/>
    </source>
</evidence>